<dbReference type="AlphaFoldDB" id="A0A3G2SA65"/>
<dbReference type="GO" id="GO:0006747">
    <property type="term" value="P:FAD biosynthetic process"/>
    <property type="evidence" value="ECO:0007669"/>
    <property type="project" value="TreeGrafter"/>
</dbReference>
<accession>A0A3G2SA65</accession>
<evidence type="ECO:0000256" key="8">
    <source>
        <dbReference type="ARBA" id="ARBA00022827"/>
    </source>
</evidence>
<feature type="domain" description="Phosphoadenosine phosphosulphate reductase" evidence="13">
    <location>
        <begin position="127"/>
        <end position="234"/>
    </location>
</feature>
<dbReference type="VEuPathDB" id="FungiDB:DNF11_3826"/>
<dbReference type="GO" id="GO:0003919">
    <property type="term" value="F:FMN adenylyltransferase activity"/>
    <property type="evidence" value="ECO:0007669"/>
    <property type="project" value="UniProtKB-EC"/>
</dbReference>
<evidence type="ECO:0000256" key="1">
    <source>
        <dbReference type="ARBA" id="ARBA00004726"/>
    </source>
</evidence>
<evidence type="ECO:0000256" key="12">
    <source>
        <dbReference type="ARBA" id="ARBA00049494"/>
    </source>
</evidence>
<keyword evidence="5 14" id="KW-0808">Transferase</keyword>
<dbReference type="EC" id="2.7.7.2" evidence="2"/>
<evidence type="ECO:0000259" key="13">
    <source>
        <dbReference type="Pfam" id="PF01507"/>
    </source>
</evidence>
<sequence length="272" mass="30871">MADERLRAWVSSIDATYELVENPEVRKTCPDLASKVERALWACESAWHDYGVDGCAFSFNGGKDCTVLAHILGASLRRLQKKQGTLDLVPIRTLYVACDDPFPEVEAFIGYAATRYHMQLRTEHGPMRQALDSYMKSTDGKGVRAMFIGVRHDDPHGSKARVRVPCDPTWPQIMRVHPILEWDYRDVWAFLRCPLLRSREEHVPACVAGQEAGVPYCVLYDQGYTSLGDRYHTTPNPQLHDMSKNRFQPAYLLQDGSKERCGRLSHSTKPTT</sequence>
<keyword evidence="9" id="KW-0067">ATP-binding</keyword>
<evidence type="ECO:0000256" key="10">
    <source>
        <dbReference type="ARBA" id="ARBA00031145"/>
    </source>
</evidence>
<keyword evidence="6 14" id="KW-0548">Nucleotidyltransferase</keyword>
<dbReference type="Pfam" id="PF01507">
    <property type="entry name" value="PAPS_reduct"/>
    <property type="match status" value="1"/>
</dbReference>
<gene>
    <name evidence="14" type="primary">Flad1</name>
    <name evidence="14" type="ORF">DNF11_3826</name>
</gene>
<dbReference type="CDD" id="cd23948">
    <property type="entry name" value="FAD_synthase"/>
    <property type="match status" value="1"/>
</dbReference>
<evidence type="ECO:0000256" key="9">
    <source>
        <dbReference type="ARBA" id="ARBA00022840"/>
    </source>
</evidence>
<keyword evidence="7" id="KW-0547">Nucleotide-binding</keyword>
<dbReference type="OrthoDB" id="270728at2759"/>
<evidence type="ECO:0000256" key="6">
    <source>
        <dbReference type="ARBA" id="ARBA00022695"/>
    </source>
</evidence>
<protein>
    <recommendedName>
        <fullName evidence="2">FAD synthase</fullName>
        <ecNumber evidence="2">2.7.7.2</ecNumber>
    </recommendedName>
    <alternativeName>
        <fullName evidence="10">FAD pyrophosphorylase</fullName>
    </alternativeName>
    <alternativeName>
        <fullName evidence="11">FMN adenylyltransferase</fullName>
    </alternativeName>
</protein>
<keyword evidence="8" id="KW-0274">FAD</keyword>
<keyword evidence="3" id="KW-0285">Flavoprotein</keyword>
<comment type="pathway">
    <text evidence="1">Cofactor biosynthesis; FAD biosynthesis; FAD from FMN: step 1/1.</text>
</comment>
<dbReference type="EMBL" id="CP033155">
    <property type="protein sequence ID" value="AYO44776.1"/>
    <property type="molecule type" value="Genomic_DNA"/>
</dbReference>
<comment type="catalytic activity">
    <reaction evidence="12">
        <text>FMN + ATP + H(+) = FAD + diphosphate</text>
        <dbReference type="Rhea" id="RHEA:17237"/>
        <dbReference type="ChEBI" id="CHEBI:15378"/>
        <dbReference type="ChEBI" id="CHEBI:30616"/>
        <dbReference type="ChEBI" id="CHEBI:33019"/>
        <dbReference type="ChEBI" id="CHEBI:57692"/>
        <dbReference type="ChEBI" id="CHEBI:58210"/>
        <dbReference type="EC" id="2.7.7.2"/>
    </reaction>
</comment>
<dbReference type="Gene3D" id="3.40.50.620">
    <property type="entry name" value="HUPs"/>
    <property type="match status" value="1"/>
</dbReference>
<dbReference type="GO" id="GO:0005524">
    <property type="term" value="F:ATP binding"/>
    <property type="evidence" value="ECO:0007669"/>
    <property type="project" value="UniProtKB-KW"/>
</dbReference>
<dbReference type="InterPro" id="IPR002500">
    <property type="entry name" value="PAPS_reduct_dom"/>
</dbReference>
<evidence type="ECO:0000256" key="2">
    <source>
        <dbReference type="ARBA" id="ARBA00012393"/>
    </source>
</evidence>
<dbReference type="PANTHER" id="PTHR23293:SF9">
    <property type="entry name" value="FAD SYNTHASE"/>
    <property type="match status" value="1"/>
</dbReference>
<evidence type="ECO:0000256" key="5">
    <source>
        <dbReference type="ARBA" id="ARBA00022679"/>
    </source>
</evidence>
<dbReference type="InterPro" id="IPR014729">
    <property type="entry name" value="Rossmann-like_a/b/a_fold"/>
</dbReference>
<reference evidence="14 15" key="1">
    <citation type="submission" date="2018-10" db="EMBL/GenBank/DDBJ databases">
        <title>Complete genome sequence of Malassezia restricta CBS 7877.</title>
        <authorList>
            <person name="Morand S.C."/>
            <person name="Bertignac M."/>
            <person name="Iltis A."/>
            <person name="Kolder I."/>
            <person name="Pirovano W."/>
            <person name="Jourdain R."/>
            <person name="Clavaud C."/>
        </authorList>
    </citation>
    <scope>NUCLEOTIDE SEQUENCE [LARGE SCALE GENOMIC DNA]</scope>
    <source>
        <strain evidence="14 15">CBS 7877</strain>
    </source>
</reference>
<evidence type="ECO:0000313" key="14">
    <source>
        <dbReference type="EMBL" id="AYO44776.1"/>
    </source>
</evidence>
<organism evidence="14 15">
    <name type="scientific">Malassezia restricta (strain ATCC 96810 / NBRC 103918 / CBS 7877)</name>
    <name type="common">Seborrheic dermatitis infection agent</name>
    <dbReference type="NCBI Taxonomy" id="425264"/>
    <lineage>
        <taxon>Eukaryota</taxon>
        <taxon>Fungi</taxon>
        <taxon>Dikarya</taxon>
        <taxon>Basidiomycota</taxon>
        <taxon>Ustilaginomycotina</taxon>
        <taxon>Malasseziomycetes</taxon>
        <taxon>Malasseziales</taxon>
        <taxon>Malasseziaceae</taxon>
        <taxon>Malassezia</taxon>
    </lineage>
</organism>
<evidence type="ECO:0000256" key="3">
    <source>
        <dbReference type="ARBA" id="ARBA00022630"/>
    </source>
</evidence>
<evidence type="ECO:0000256" key="4">
    <source>
        <dbReference type="ARBA" id="ARBA00022643"/>
    </source>
</evidence>
<keyword evidence="15" id="KW-1185">Reference proteome</keyword>
<dbReference type="Proteomes" id="UP000269793">
    <property type="component" value="Chromosome VIII"/>
</dbReference>
<dbReference type="PANTHER" id="PTHR23293">
    <property type="entry name" value="FAD SYNTHETASE-RELATED FMN ADENYLYLTRANSFERASE"/>
    <property type="match status" value="1"/>
</dbReference>
<proteinExistence type="predicted"/>
<dbReference type="SUPFAM" id="SSF52402">
    <property type="entry name" value="Adenine nucleotide alpha hydrolases-like"/>
    <property type="match status" value="1"/>
</dbReference>
<keyword evidence="4" id="KW-0288">FMN</keyword>
<dbReference type="STRING" id="425264.A0A3G2SA65"/>
<name>A0A3G2SA65_MALR7</name>
<evidence type="ECO:0000256" key="7">
    <source>
        <dbReference type="ARBA" id="ARBA00022741"/>
    </source>
</evidence>
<evidence type="ECO:0000256" key="11">
    <source>
        <dbReference type="ARBA" id="ARBA00031871"/>
    </source>
</evidence>
<evidence type="ECO:0000313" key="15">
    <source>
        <dbReference type="Proteomes" id="UP000269793"/>
    </source>
</evidence>